<dbReference type="PhylomeDB" id="E9AYY5"/>
<feature type="compositionally biased region" description="Low complexity" evidence="1">
    <location>
        <begin position="231"/>
        <end position="242"/>
    </location>
</feature>
<proteinExistence type="predicted"/>
<dbReference type="AlphaFoldDB" id="E9AYY5"/>
<evidence type="ECO:0000313" key="3">
    <source>
        <dbReference type="Proteomes" id="UP000007259"/>
    </source>
</evidence>
<keyword evidence="3" id="KW-1185">Reference proteome</keyword>
<feature type="region of interest" description="Disordered" evidence="1">
    <location>
        <begin position="108"/>
        <end position="141"/>
    </location>
</feature>
<dbReference type="RefSeq" id="XP_003876657.1">
    <property type="nucleotide sequence ID" value="XM_003876608.1"/>
</dbReference>
<sequence length="474" mass="52493">MPSANAHFSFSAGSAEETRRSIDSDCPLFNCFGVLSGGVIIDPIAASFVEFTDAAVYTPRTVASQVDTGNDTEDDLARGTLQQANEHAFRTGEAHLIRPEYPLTLCTSELPLPPRSSDPPLKRSKYRSSPFSTAGSTGPTVTSARHAAQMGMENVEKWLNRLAPCPGHRPQSPRREAWTTVWADAEEFRLSMRAHSDVRASEASLYLPPRIPFPLRFRGQPISLIEEGANASPAASQQQQQQPDREANSATAVPPDGERCAAASFTCYTGVPRFAAATETAPRFDSAEFVKGTAVTRLRKRVRPYYETASLGRRRASGDYEEEDRERFLIPFTDSTPRHAAFALFLVYFNHLGVLCNGVRVTGETAASSCLEGLDVGSATWGLCPKDLYDVCAEVERKRRVTRELREHSERIFVGGTRWSTTAGNRDAVAAAWTALLLSSRTALLERITELNRHIHQLHDEKQRRRHADEQEKQ</sequence>
<dbReference type="KEGG" id="lmi:LMXM_27_0830"/>
<feature type="compositionally biased region" description="Polar residues" evidence="1">
    <location>
        <begin position="127"/>
        <end position="141"/>
    </location>
</feature>
<evidence type="ECO:0000313" key="2">
    <source>
        <dbReference type="EMBL" id="CBZ28179.1"/>
    </source>
</evidence>
<dbReference type="EMBL" id="FR799580">
    <property type="protein sequence ID" value="CBZ28179.1"/>
    <property type="molecule type" value="Genomic_DNA"/>
</dbReference>
<protein>
    <submittedName>
        <fullName evidence="2">Uncharacterized protein</fullName>
    </submittedName>
</protein>
<dbReference type="OrthoDB" id="272873at2759"/>
<dbReference type="Proteomes" id="UP000007259">
    <property type="component" value="Chromosome 27"/>
</dbReference>
<reference evidence="2 3" key="1">
    <citation type="journal article" date="2011" name="Genome Res.">
        <title>Chromosome and gene copy number variation allow major structural change between species and strains of Leishmania.</title>
        <authorList>
            <person name="Rogers M.B."/>
            <person name="Hilley J.D."/>
            <person name="Dickens N.J."/>
            <person name="Wilkes J."/>
            <person name="Bates P.A."/>
            <person name="Depledge D.P."/>
            <person name="Harris D."/>
            <person name="Her Y."/>
            <person name="Herzyk P."/>
            <person name="Imamura H."/>
            <person name="Otto T.D."/>
            <person name="Sanders M."/>
            <person name="Seeger K."/>
            <person name="Dujardin J.C."/>
            <person name="Berriman M."/>
            <person name="Smith D.F."/>
            <person name="Hertz-Fowler C."/>
            <person name="Mottram J.C."/>
        </authorList>
    </citation>
    <scope>NUCLEOTIDE SEQUENCE [LARGE SCALE GENOMIC DNA]</scope>
    <source>
        <strain evidence="2 3">MHOM/GT/2001/U1103</strain>
    </source>
</reference>
<feature type="region of interest" description="Disordered" evidence="1">
    <location>
        <begin position="229"/>
        <end position="255"/>
    </location>
</feature>
<name>E9AYY5_LEIMU</name>
<dbReference type="VEuPathDB" id="TriTrypDB:LmxM.27.0830"/>
<organism evidence="2 3">
    <name type="scientific">Leishmania mexicana (strain MHOM/GT/2001/U1103)</name>
    <dbReference type="NCBI Taxonomy" id="929439"/>
    <lineage>
        <taxon>Eukaryota</taxon>
        <taxon>Discoba</taxon>
        <taxon>Euglenozoa</taxon>
        <taxon>Kinetoplastea</taxon>
        <taxon>Metakinetoplastina</taxon>
        <taxon>Trypanosomatida</taxon>
        <taxon>Trypanosomatidae</taxon>
        <taxon>Leishmaniinae</taxon>
        <taxon>Leishmania</taxon>
    </lineage>
</organism>
<dbReference type="GeneID" id="13449878"/>
<dbReference type="OMA" id="ASFTCYT"/>
<accession>E9AYY5</accession>
<evidence type="ECO:0000256" key="1">
    <source>
        <dbReference type="SAM" id="MobiDB-lite"/>
    </source>
</evidence>
<gene>
    <name evidence="2" type="ORF">LMXM_27_0830</name>
</gene>